<evidence type="ECO:0000256" key="2">
    <source>
        <dbReference type="ARBA" id="ARBA00022908"/>
    </source>
</evidence>
<evidence type="ECO:0000313" key="6">
    <source>
        <dbReference type="EMBL" id="SFK18009.1"/>
    </source>
</evidence>
<keyword evidence="7" id="KW-1185">Reference proteome</keyword>
<dbReference type="InterPro" id="IPR002104">
    <property type="entry name" value="Integrase_catalytic"/>
</dbReference>
<dbReference type="STRING" id="1123062.SAMN02745775_101239"/>
<proteinExistence type="inferred from homology"/>
<protein>
    <submittedName>
        <fullName evidence="6">Site-specific recombinase XerD</fullName>
    </submittedName>
</protein>
<sequence>MASLCPSYIQVRDGRYYFRLRVPQSLVQGLGRRELVRTLGTSDGIKARAVASRIALRLPQIWQLMSRNRARSAEELKALAVRWLEEEIAREWARLDAGGFSVGLGDGALSVSDARDEHRRLFGRDAELALEAAQEEYRRHDFSRMTEAAERLLVQDGAATPLKSREVAIVAKAVMEAFGQLQESKIAWTDGEVDRLPPMLVEGRDNPDVAPTVLPAVGVDAPQVGAPKSSAPSRTVQSAIDDYLAHRRQAGIKEKQVTDAEGDLRILVEAFGAAKLIAEIGTVESGRIWSALVSLPPHHRRRPDLAGLDLFEKARKAKELKLEPLHPGSIKSYLGSLKNLFEHERMAGHVTVNPFAEKAVIKTARRKKLEKEFRSHEIETLFRGTVFAGAKSAERPYDPGSFLVNDWRFWAPVIALMTGARIGEIAQLRPCDVHERDGILVFDFNEDQGKSLKTDSSKRLVPVHSRLIAMGVVELASKRKALPLLLPDVPKPIAGDHGAGLSKWMSERYLVRVGLKTRPGLGFHSFRHSLKTLLRSAGVTDSVSSHIIGHSPRSVDERYGSVELKTAQDAIEKITLPQAVMDLRPRF</sequence>
<dbReference type="Pfam" id="PF20172">
    <property type="entry name" value="DUF6538"/>
    <property type="match status" value="1"/>
</dbReference>
<comment type="similarity">
    <text evidence="1">Belongs to the 'phage' integrase family.</text>
</comment>
<dbReference type="PANTHER" id="PTHR30349:SF41">
    <property type="entry name" value="INTEGRASE_RECOMBINASE PROTEIN MJ0367-RELATED"/>
    <property type="match status" value="1"/>
</dbReference>
<keyword evidence="2" id="KW-0229">DNA integration</keyword>
<dbReference type="EMBL" id="FOSQ01000001">
    <property type="protein sequence ID" value="SFK18009.1"/>
    <property type="molecule type" value="Genomic_DNA"/>
</dbReference>
<dbReference type="CDD" id="cd01184">
    <property type="entry name" value="INT_C_like_1"/>
    <property type="match status" value="1"/>
</dbReference>
<evidence type="ECO:0000256" key="1">
    <source>
        <dbReference type="ARBA" id="ARBA00008857"/>
    </source>
</evidence>
<dbReference type="PANTHER" id="PTHR30349">
    <property type="entry name" value="PHAGE INTEGRASE-RELATED"/>
    <property type="match status" value="1"/>
</dbReference>
<dbReference type="InterPro" id="IPR046668">
    <property type="entry name" value="DUF6538"/>
</dbReference>
<dbReference type="InterPro" id="IPR013762">
    <property type="entry name" value="Integrase-like_cat_sf"/>
</dbReference>
<evidence type="ECO:0000313" key="7">
    <source>
        <dbReference type="Proteomes" id="UP000199473"/>
    </source>
</evidence>
<organism evidence="6 7">
    <name type="scientific">Falsiroseomonas stagni DSM 19981</name>
    <dbReference type="NCBI Taxonomy" id="1123062"/>
    <lineage>
        <taxon>Bacteria</taxon>
        <taxon>Pseudomonadati</taxon>
        <taxon>Pseudomonadota</taxon>
        <taxon>Alphaproteobacteria</taxon>
        <taxon>Acetobacterales</taxon>
        <taxon>Roseomonadaceae</taxon>
        <taxon>Falsiroseomonas</taxon>
    </lineage>
</organism>
<gene>
    <name evidence="6" type="ORF">SAMN02745775_101239</name>
</gene>
<evidence type="ECO:0000256" key="4">
    <source>
        <dbReference type="ARBA" id="ARBA00023172"/>
    </source>
</evidence>
<name>A0A1I3XF66_9PROT</name>
<dbReference type="RefSeq" id="WP_139225924.1">
    <property type="nucleotide sequence ID" value="NZ_FOSQ01000001.1"/>
</dbReference>
<evidence type="ECO:0000256" key="3">
    <source>
        <dbReference type="ARBA" id="ARBA00023125"/>
    </source>
</evidence>
<reference evidence="6 7" key="1">
    <citation type="submission" date="2016-10" db="EMBL/GenBank/DDBJ databases">
        <authorList>
            <person name="de Groot N.N."/>
        </authorList>
    </citation>
    <scope>NUCLEOTIDE SEQUENCE [LARGE SCALE GENOMIC DNA]</scope>
    <source>
        <strain evidence="6 7">DSM 19981</strain>
    </source>
</reference>
<dbReference type="Gene3D" id="1.10.443.10">
    <property type="entry name" value="Intergrase catalytic core"/>
    <property type="match status" value="1"/>
</dbReference>
<dbReference type="InterPro" id="IPR050090">
    <property type="entry name" value="Tyrosine_recombinase_XerCD"/>
</dbReference>
<evidence type="ECO:0000259" key="5">
    <source>
        <dbReference type="PROSITE" id="PS51898"/>
    </source>
</evidence>
<dbReference type="PROSITE" id="PS51898">
    <property type="entry name" value="TYR_RECOMBINASE"/>
    <property type="match status" value="1"/>
</dbReference>
<dbReference type="InterPro" id="IPR011010">
    <property type="entry name" value="DNA_brk_join_enz"/>
</dbReference>
<keyword evidence="4" id="KW-0233">DNA recombination</keyword>
<dbReference type="Proteomes" id="UP000199473">
    <property type="component" value="Unassembled WGS sequence"/>
</dbReference>
<keyword evidence="3" id="KW-0238">DNA-binding</keyword>
<feature type="domain" description="Tyr recombinase" evidence="5">
    <location>
        <begin position="376"/>
        <end position="573"/>
    </location>
</feature>
<dbReference type="GO" id="GO:0006310">
    <property type="term" value="P:DNA recombination"/>
    <property type="evidence" value="ECO:0007669"/>
    <property type="project" value="UniProtKB-KW"/>
</dbReference>
<dbReference type="AlphaFoldDB" id="A0A1I3XF66"/>
<dbReference type="SUPFAM" id="SSF56349">
    <property type="entry name" value="DNA breaking-rejoining enzymes"/>
    <property type="match status" value="1"/>
</dbReference>
<accession>A0A1I3XF66</accession>
<dbReference type="GO" id="GO:0003677">
    <property type="term" value="F:DNA binding"/>
    <property type="evidence" value="ECO:0007669"/>
    <property type="project" value="UniProtKB-KW"/>
</dbReference>
<dbReference type="OrthoDB" id="9784724at2"/>
<dbReference type="GO" id="GO:0015074">
    <property type="term" value="P:DNA integration"/>
    <property type="evidence" value="ECO:0007669"/>
    <property type="project" value="UniProtKB-KW"/>
</dbReference>